<keyword evidence="3" id="KW-1185">Reference proteome</keyword>
<evidence type="ECO:0000259" key="1">
    <source>
        <dbReference type="PROSITE" id="PS50878"/>
    </source>
</evidence>
<dbReference type="CDD" id="cd01650">
    <property type="entry name" value="RT_nLTR_like"/>
    <property type="match status" value="1"/>
</dbReference>
<reference evidence="2" key="2">
    <citation type="submission" date="2022-06" db="UniProtKB">
        <authorList>
            <consortium name="EnsemblPlants"/>
        </authorList>
    </citation>
    <scope>IDENTIFICATION</scope>
</reference>
<evidence type="ECO:0000313" key="2">
    <source>
        <dbReference type="EnsemblPlants" id="TuG1812S0002124700.01.T01.s_cds7756"/>
    </source>
</evidence>
<dbReference type="InterPro" id="IPR000477">
    <property type="entry name" value="RT_dom"/>
</dbReference>
<dbReference type="Proteomes" id="UP000015106">
    <property type="component" value="Unassembled WGS sequence"/>
</dbReference>
<sequence>MNVDICKPLTDQEISDALFQIGPLKAPGPDGFPARFFQRNWGVLKEDIIHAVKKFFHTGTMPEGVNDTVIVLIPKVKNPQSIKDFRPISLCNVIYKIISKCLVNRLRPHLDGMISPTQSAFIPGRLISDNALIAFECMHSLSTLKDGRGEFCAYKLDLAKAYDRVDWNFLKCMLSAVGFAPEWIKWIMACVTSVKFSVRFNGQLLESFSPSCGIRQGDPLSPYLFLFVAEALSLLLQNACTSGSLLEFKVNRQAPGISHLLFADDCLLFFKGSIEQALAIKNIITTYEKGTGQLLSPDKCFILFGKNCSMEVQVAIMVILCITSEGFEDKYLGLPVPQ</sequence>
<dbReference type="PANTHER" id="PTHR46890">
    <property type="entry name" value="NON-LTR RETROLELEMENT REVERSE TRANSCRIPTASE-LIKE PROTEIN-RELATED"/>
    <property type="match status" value="1"/>
</dbReference>
<dbReference type="PROSITE" id="PS50878">
    <property type="entry name" value="RT_POL"/>
    <property type="match status" value="1"/>
</dbReference>
<dbReference type="SUPFAM" id="SSF56672">
    <property type="entry name" value="DNA/RNA polymerases"/>
    <property type="match status" value="1"/>
</dbReference>
<dbReference type="PANTHER" id="PTHR46890:SF48">
    <property type="entry name" value="RNA-DIRECTED DNA POLYMERASE"/>
    <property type="match status" value="1"/>
</dbReference>
<protein>
    <recommendedName>
        <fullName evidence="1">Reverse transcriptase domain-containing protein</fullName>
    </recommendedName>
</protein>
<name>A0A8R7VBS1_TRIUA</name>
<feature type="domain" description="Reverse transcriptase" evidence="1">
    <location>
        <begin position="54"/>
        <end position="336"/>
    </location>
</feature>
<evidence type="ECO:0000313" key="3">
    <source>
        <dbReference type="Proteomes" id="UP000015106"/>
    </source>
</evidence>
<proteinExistence type="predicted"/>
<organism evidence="2 3">
    <name type="scientific">Triticum urartu</name>
    <name type="common">Red wild einkorn</name>
    <name type="synonym">Crithodium urartu</name>
    <dbReference type="NCBI Taxonomy" id="4572"/>
    <lineage>
        <taxon>Eukaryota</taxon>
        <taxon>Viridiplantae</taxon>
        <taxon>Streptophyta</taxon>
        <taxon>Embryophyta</taxon>
        <taxon>Tracheophyta</taxon>
        <taxon>Spermatophyta</taxon>
        <taxon>Magnoliopsida</taxon>
        <taxon>Liliopsida</taxon>
        <taxon>Poales</taxon>
        <taxon>Poaceae</taxon>
        <taxon>BOP clade</taxon>
        <taxon>Pooideae</taxon>
        <taxon>Triticodae</taxon>
        <taxon>Triticeae</taxon>
        <taxon>Triticinae</taxon>
        <taxon>Triticum</taxon>
    </lineage>
</organism>
<accession>A0A8R7VBS1</accession>
<dbReference type="InterPro" id="IPR043502">
    <property type="entry name" value="DNA/RNA_pol_sf"/>
</dbReference>
<dbReference type="InterPro" id="IPR052343">
    <property type="entry name" value="Retrotransposon-Effector_Assoc"/>
</dbReference>
<dbReference type="Pfam" id="PF00078">
    <property type="entry name" value="RVT_1"/>
    <property type="match status" value="1"/>
</dbReference>
<dbReference type="Gramene" id="TuG1812S0002124700.01.T01">
    <property type="protein sequence ID" value="TuG1812S0002124700.01.T01.s_cds7756"/>
    <property type="gene ID" value="TuG1812S0002124700.01"/>
</dbReference>
<dbReference type="EnsemblPlants" id="TuG1812S0002124700.01.T01">
    <property type="protein sequence ID" value="TuG1812S0002124700.01.T01.s_cds7756"/>
    <property type="gene ID" value="TuG1812S0002124700.01"/>
</dbReference>
<reference evidence="3" key="1">
    <citation type="journal article" date="2013" name="Nature">
        <title>Draft genome of the wheat A-genome progenitor Triticum urartu.</title>
        <authorList>
            <person name="Ling H.Q."/>
            <person name="Zhao S."/>
            <person name="Liu D."/>
            <person name="Wang J."/>
            <person name="Sun H."/>
            <person name="Zhang C."/>
            <person name="Fan H."/>
            <person name="Li D."/>
            <person name="Dong L."/>
            <person name="Tao Y."/>
            <person name="Gao C."/>
            <person name="Wu H."/>
            <person name="Li Y."/>
            <person name="Cui Y."/>
            <person name="Guo X."/>
            <person name="Zheng S."/>
            <person name="Wang B."/>
            <person name="Yu K."/>
            <person name="Liang Q."/>
            <person name="Yang W."/>
            <person name="Lou X."/>
            <person name="Chen J."/>
            <person name="Feng M."/>
            <person name="Jian J."/>
            <person name="Zhang X."/>
            <person name="Luo G."/>
            <person name="Jiang Y."/>
            <person name="Liu J."/>
            <person name="Wang Z."/>
            <person name="Sha Y."/>
            <person name="Zhang B."/>
            <person name="Wu H."/>
            <person name="Tang D."/>
            <person name="Shen Q."/>
            <person name="Xue P."/>
            <person name="Zou S."/>
            <person name="Wang X."/>
            <person name="Liu X."/>
            <person name="Wang F."/>
            <person name="Yang Y."/>
            <person name="An X."/>
            <person name="Dong Z."/>
            <person name="Zhang K."/>
            <person name="Zhang X."/>
            <person name="Luo M.C."/>
            <person name="Dvorak J."/>
            <person name="Tong Y."/>
            <person name="Wang J."/>
            <person name="Yang H."/>
            <person name="Li Z."/>
            <person name="Wang D."/>
            <person name="Zhang A."/>
            <person name="Wang J."/>
        </authorList>
    </citation>
    <scope>NUCLEOTIDE SEQUENCE</scope>
    <source>
        <strain evidence="3">cv. G1812</strain>
    </source>
</reference>
<dbReference type="AlphaFoldDB" id="A0A8R7VBS1"/>